<dbReference type="Proteomes" id="UP000694621">
    <property type="component" value="Unplaced"/>
</dbReference>
<name>A0A8B9L5B5_ASTMX</name>
<proteinExistence type="predicted"/>
<reference evidence="1" key="1">
    <citation type="submission" date="2025-08" db="UniProtKB">
        <authorList>
            <consortium name="Ensembl"/>
        </authorList>
    </citation>
    <scope>IDENTIFICATION</scope>
</reference>
<accession>A0A8B9L5B5</accession>
<sequence>NLSSLAAEEMYNLTLLRAPGCDSNLSNNFTTQELELVIQCLKTGKAPGIDESNDWLCSFLSACLRYLKLPKIWRCAKVIALPKPNKPSDDPKGYRPISLLCVPYKLLERLILARLTPLHPSLYITNCKQTTGFFW</sequence>
<evidence type="ECO:0000313" key="1">
    <source>
        <dbReference type="Ensembl" id="ENSAMXP00005043926.1"/>
    </source>
</evidence>
<dbReference type="InterPro" id="IPR052560">
    <property type="entry name" value="RdDP_mobile_element"/>
</dbReference>
<protein>
    <recommendedName>
        <fullName evidence="3">Reverse transcriptase domain-containing protein</fullName>
    </recommendedName>
</protein>
<evidence type="ECO:0000313" key="2">
    <source>
        <dbReference type="Proteomes" id="UP000694621"/>
    </source>
</evidence>
<dbReference type="AlphaFoldDB" id="A0A8B9L5B5"/>
<dbReference type="PANTHER" id="PTHR36688:SF1">
    <property type="entry name" value="ENDONUCLEASE_EXONUCLEASE_PHOSPHATASE DOMAIN-CONTAINING PROTEIN"/>
    <property type="match status" value="1"/>
</dbReference>
<organism evidence="1 2">
    <name type="scientific">Astyanax mexicanus</name>
    <name type="common">Blind cave fish</name>
    <name type="synonym">Astyanax fasciatus mexicanus</name>
    <dbReference type="NCBI Taxonomy" id="7994"/>
    <lineage>
        <taxon>Eukaryota</taxon>
        <taxon>Metazoa</taxon>
        <taxon>Chordata</taxon>
        <taxon>Craniata</taxon>
        <taxon>Vertebrata</taxon>
        <taxon>Euteleostomi</taxon>
        <taxon>Actinopterygii</taxon>
        <taxon>Neopterygii</taxon>
        <taxon>Teleostei</taxon>
        <taxon>Ostariophysi</taxon>
        <taxon>Characiformes</taxon>
        <taxon>Characoidei</taxon>
        <taxon>Acestrorhamphidae</taxon>
        <taxon>Acestrorhamphinae</taxon>
        <taxon>Astyanax</taxon>
    </lineage>
</organism>
<evidence type="ECO:0008006" key="3">
    <source>
        <dbReference type="Google" id="ProtNLM"/>
    </source>
</evidence>
<dbReference type="Ensembl" id="ENSAMXT00005047739.1">
    <property type="protein sequence ID" value="ENSAMXP00005043926.1"/>
    <property type="gene ID" value="ENSAMXG00005020428.1"/>
</dbReference>
<dbReference type="PANTHER" id="PTHR36688">
    <property type="entry name" value="ENDO/EXONUCLEASE/PHOSPHATASE DOMAIN-CONTAINING PROTEIN"/>
    <property type="match status" value="1"/>
</dbReference>